<keyword evidence="1" id="KW-0812">Transmembrane</keyword>
<feature type="transmembrane region" description="Helical" evidence="1">
    <location>
        <begin position="82"/>
        <end position="102"/>
    </location>
</feature>
<organism evidence="2 3">
    <name type="scientific">Mycobacterium syngnathidarum</name>
    <dbReference type="NCBI Taxonomy" id="1908205"/>
    <lineage>
        <taxon>Bacteria</taxon>
        <taxon>Bacillati</taxon>
        <taxon>Actinomycetota</taxon>
        <taxon>Actinomycetes</taxon>
        <taxon>Mycobacteriales</taxon>
        <taxon>Mycobacteriaceae</taxon>
        <taxon>Mycobacterium</taxon>
    </lineage>
</organism>
<keyword evidence="3" id="KW-1185">Reference proteome</keyword>
<accession>A0A1S1JZ21</accession>
<dbReference type="Proteomes" id="UP000179636">
    <property type="component" value="Unassembled WGS sequence"/>
</dbReference>
<accession>A0A1Q9W7F7</accession>
<proteinExistence type="predicted"/>
<gene>
    <name evidence="2" type="ORF">BKG61_18600</name>
</gene>
<feature type="transmembrane region" description="Helical" evidence="1">
    <location>
        <begin position="35"/>
        <end position="54"/>
    </location>
</feature>
<reference evidence="2 3" key="1">
    <citation type="submission" date="2016-10" db="EMBL/GenBank/DDBJ databases">
        <title>Evaluation of Human, Animal and Environmental Mycobacterium chelonae Isolates by Core Genome Phylogenomic Analysis, Targeted Gene Comparison, and Anti-microbial Susceptibility Patterns: A Tale of Mistaken Identities.</title>
        <authorList>
            <person name="Fogelson S.B."/>
            <person name="Camus A.C."/>
            <person name="Lorenz W."/>
            <person name="Vasireddy R."/>
            <person name="Vasireddy S."/>
            <person name="Smith T."/>
            <person name="Brown-Elliott B.A."/>
            <person name="Wallace R.J.Jr."/>
            <person name="Hasan N.A."/>
            <person name="Reischl U."/>
            <person name="Sanchez S."/>
        </authorList>
    </citation>
    <scope>NUCLEOTIDE SEQUENCE [LARGE SCALE GENOMIC DNA]</scope>
    <source>
        <strain evidence="2 3">24999</strain>
    </source>
</reference>
<protein>
    <submittedName>
        <fullName evidence="2">Uncharacterized protein</fullName>
    </submittedName>
</protein>
<name>A0A1S1JZ21_9MYCO</name>
<evidence type="ECO:0000313" key="2">
    <source>
        <dbReference type="EMBL" id="OHT96458.1"/>
    </source>
</evidence>
<dbReference type="RefSeq" id="WP_070945764.1">
    <property type="nucleotide sequence ID" value="NZ_MLCL01000076.1"/>
</dbReference>
<dbReference type="OrthoDB" id="4640083at2"/>
<evidence type="ECO:0000256" key="1">
    <source>
        <dbReference type="SAM" id="Phobius"/>
    </source>
</evidence>
<feature type="transmembrane region" description="Helical" evidence="1">
    <location>
        <begin position="122"/>
        <end position="146"/>
    </location>
</feature>
<dbReference type="EMBL" id="MLHV01000017">
    <property type="protein sequence ID" value="OHT96458.1"/>
    <property type="molecule type" value="Genomic_DNA"/>
</dbReference>
<keyword evidence="1" id="KW-0472">Membrane</keyword>
<comment type="caution">
    <text evidence="2">The sequence shown here is derived from an EMBL/GenBank/DDBJ whole genome shotgun (WGS) entry which is preliminary data.</text>
</comment>
<sequence length="244" mass="25462">MSPLVWAFVAAAIVSVAGGVLLVAGWGRGELSGSLWGPVTAPLLLATGFGLVAYQEAKAVKPEREAPEPAGAVAEVHNPLGIVFWLSAALALVVVAVVASSVTRFVRRAIRAGGIDKLDTTGLAAIGMTVLTAMALLATVLAAVAMPVRIIRSYGRTHLWLSHEGIGYSPSAADDPGFRPWDSVTAVTHSSRDFRGVVYSHAWTIRTGNPGWQTTVVYPAGAVPRPRAIRQAIADLAPATVEVV</sequence>
<dbReference type="AlphaFoldDB" id="A0A1S1JZ21"/>
<evidence type="ECO:0000313" key="3">
    <source>
        <dbReference type="Proteomes" id="UP000179636"/>
    </source>
</evidence>
<keyword evidence="1" id="KW-1133">Transmembrane helix</keyword>